<dbReference type="SMART" id="SM00558">
    <property type="entry name" value="JmjC"/>
    <property type="match status" value="1"/>
</dbReference>
<dbReference type="Pfam" id="PF13621">
    <property type="entry name" value="Cupin_8"/>
    <property type="match status" value="1"/>
</dbReference>
<protein>
    <recommendedName>
        <fullName evidence="5">JmjC domain-containing protein</fullName>
    </recommendedName>
</protein>
<gene>
    <name evidence="6" type="ORF">RIMI_LOCUS7770239</name>
</gene>
<dbReference type="InterPro" id="IPR003347">
    <property type="entry name" value="JmjC_dom"/>
</dbReference>
<dbReference type="InterPro" id="IPR013296">
    <property type="entry name" value="HSPB1-associated_protein_1"/>
</dbReference>
<accession>A0ABN9LCQ0</accession>
<dbReference type="Gene3D" id="2.60.120.650">
    <property type="entry name" value="Cupin"/>
    <property type="match status" value="1"/>
</dbReference>
<dbReference type="PANTHER" id="PTHR12461:SF43">
    <property type="entry name" value="HSPB1-ASSOCIATED PROTEIN 1"/>
    <property type="match status" value="1"/>
</dbReference>
<feature type="domain" description="JmjC" evidence="5">
    <location>
        <begin position="130"/>
        <end position="294"/>
    </location>
</feature>
<dbReference type="PRINTS" id="PR01886">
    <property type="entry name" value="PASS1"/>
</dbReference>
<dbReference type="PANTHER" id="PTHR12461">
    <property type="entry name" value="HYPOXIA-INDUCIBLE FACTOR 1 ALPHA INHIBITOR-RELATED"/>
    <property type="match status" value="1"/>
</dbReference>
<dbReference type="PROSITE" id="PS51184">
    <property type="entry name" value="JMJC"/>
    <property type="match status" value="1"/>
</dbReference>
<dbReference type="InterPro" id="IPR041667">
    <property type="entry name" value="Cupin_8"/>
</dbReference>
<dbReference type="Proteomes" id="UP001176940">
    <property type="component" value="Unassembled WGS sequence"/>
</dbReference>
<feature type="region of interest" description="Disordered" evidence="4">
    <location>
        <begin position="344"/>
        <end position="410"/>
    </location>
</feature>
<comment type="function">
    <text evidence="3">May play a role in cellular stress response.</text>
</comment>
<name>A0ABN9LCQ0_9NEOB</name>
<organism evidence="6 7">
    <name type="scientific">Ranitomeya imitator</name>
    <name type="common">mimic poison frog</name>
    <dbReference type="NCBI Taxonomy" id="111125"/>
    <lineage>
        <taxon>Eukaryota</taxon>
        <taxon>Metazoa</taxon>
        <taxon>Chordata</taxon>
        <taxon>Craniata</taxon>
        <taxon>Vertebrata</taxon>
        <taxon>Euteleostomi</taxon>
        <taxon>Amphibia</taxon>
        <taxon>Batrachia</taxon>
        <taxon>Anura</taxon>
        <taxon>Neobatrachia</taxon>
        <taxon>Hyloidea</taxon>
        <taxon>Dendrobatidae</taxon>
        <taxon>Dendrobatinae</taxon>
        <taxon>Ranitomeya</taxon>
    </lineage>
</organism>
<evidence type="ECO:0000256" key="3">
    <source>
        <dbReference type="ARBA" id="ARBA00037342"/>
    </source>
</evidence>
<sequence>MEAEREALFPFTDSKQCQKCCRKEAHASNIKPFTPEEARDLIFGATFPAVVLGMADDWPAAHWTLPRLCDLLQEQMLRFRIGERKVETEPQFETRCNYVDATIGQFQDWVSGNSEEASGPFSCLDTAVSWAYADYKYLALLFKDRPDMLQEVSWADFGFPGRDGRDSTLWIGSRGANTPCHIDSYGCNLVLQVQGRKKWHLFPPEDTAYLYPTRIPYEESSVFSKVNVVNPDRRRHPAFSRARPHVVTLHPGQVLVVPRRWWHYVESVDDVTVSVNSWLELDSDHAARVEEAIARTVVCAFKSVEGAESSGDWLNPTEEEATTHETNLQYLNMAVSAFTEHKMAESEMENAANTDEPEMKRRREDEARPGRSRGRSPLRHCFIPVLPSLTNEEPGEKKKAKRPRSAGETGAITSDELLDCLLHPRVVTMVAQLLVNRTGGKR</sequence>
<dbReference type="EMBL" id="CAUEEQ010014944">
    <property type="protein sequence ID" value="CAJ0938734.1"/>
    <property type="molecule type" value="Genomic_DNA"/>
</dbReference>
<comment type="subcellular location">
    <subcellularLocation>
        <location evidence="1">Cytoplasm</location>
    </subcellularLocation>
</comment>
<feature type="compositionally biased region" description="Basic and acidic residues" evidence="4">
    <location>
        <begin position="357"/>
        <end position="369"/>
    </location>
</feature>
<evidence type="ECO:0000259" key="5">
    <source>
        <dbReference type="PROSITE" id="PS51184"/>
    </source>
</evidence>
<evidence type="ECO:0000256" key="1">
    <source>
        <dbReference type="ARBA" id="ARBA00004496"/>
    </source>
</evidence>
<comment type="caution">
    <text evidence="6">The sequence shown here is derived from an EMBL/GenBank/DDBJ whole genome shotgun (WGS) entry which is preliminary data.</text>
</comment>
<dbReference type="SUPFAM" id="SSF51197">
    <property type="entry name" value="Clavaminate synthase-like"/>
    <property type="match status" value="1"/>
</dbReference>
<evidence type="ECO:0000313" key="6">
    <source>
        <dbReference type="EMBL" id="CAJ0938734.1"/>
    </source>
</evidence>
<evidence type="ECO:0000256" key="2">
    <source>
        <dbReference type="ARBA" id="ARBA00022490"/>
    </source>
</evidence>
<keyword evidence="7" id="KW-1185">Reference proteome</keyword>
<evidence type="ECO:0000313" key="7">
    <source>
        <dbReference type="Proteomes" id="UP001176940"/>
    </source>
</evidence>
<keyword evidence="2" id="KW-0963">Cytoplasm</keyword>
<reference evidence="6" key="1">
    <citation type="submission" date="2023-07" db="EMBL/GenBank/DDBJ databases">
        <authorList>
            <person name="Stuckert A."/>
        </authorList>
    </citation>
    <scope>NUCLEOTIDE SEQUENCE</scope>
</reference>
<proteinExistence type="predicted"/>
<evidence type="ECO:0000256" key="4">
    <source>
        <dbReference type="SAM" id="MobiDB-lite"/>
    </source>
</evidence>